<accession>A0A9Y2MSQ2</accession>
<organism evidence="2 3">
    <name type="scientific">Amycolatopsis carbonis</name>
    <dbReference type="NCBI Taxonomy" id="715471"/>
    <lineage>
        <taxon>Bacteria</taxon>
        <taxon>Bacillati</taxon>
        <taxon>Actinomycetota</taxon>
        <taxon>Actinomycetes</taxon>
        <taxon>Pseudonocardiales</taxon>
        <taxon>Pseudonocardiaceae</taxon>
        <taxon>Amycolatopsis</taxon>
    </lineage>
</organism>
<protein>
    <submittedName>
        <fullName evidence="2">Helix-turn-helix transcriptional regulator</fullName>
    </submittedName>
</protein>
<dbReference type="InterPro" id="IPR001387">
    <property type="entry name" value="Cro/C1-type_HTH"/>
</dbReference>
<dbReference type="AlphaFoldDB" id="A0A9Y2MSQ2"/>
<feature type="domain" description="HTH cro/C1-type" evidence="1">
    <location>
        <begin position="18"/>
        <end position="71"/>
    </location>
</feature>
<dbReference type="EMBL" id="CP127294">
    <property type="protein sequence ID" value="WIX79810.1"/>
    <property type="molecule type" value="Genomic_DNA"/>
</dbReference>
<dbReference type="InterPro" id="IPR043917">
    <property type="entry name" value="DUF5753"/>
</dbReference>
<reference evidence="2 3" key="1">
    <citation type="submission" date="2023-06" db="EMBL/GenBank/DDBJ databases">
        <authorList>
            <person name="Oyuntsetseg B."/>
            <person name="Kim S.B."/>
        </authorList>
    </citation>
    <scope>NUCLEOTIDE SEQUENCE [LARGE SCALE GENOMIC DNA]</scope>
    <source>
        <strain evidence="2 3">2-15</strain>
    </source>
</reference>
<dbReference type="GO" id="GO:0003677">
    <property type="term" value="F:DNA binding"/>
    <property type="evidence" value="ECO:0007669"/>
    <property type="project" value="InterPro"/>
</dbReference>
<dbReference type="Gene3D" id="1.10.260.40">
    <property type="entry name" value="lambda repressor-like DNA-binding domains"/>
    <property type="match status" value="1"/>
</dbReference>
<dbReference type="SUPFAM" id="SSF47413">
    <property type="entry name" value="lambda repressor-like DNA-binding domains"/>
    <property type="match status" value="1"/>
</dbReference>
<name>A0A9Y2MSQ2_9PSEU</name>
<keyword evidence="3" id="KW-1185">Reference proteome</keyword>
<dbReference type="KEGG" id="acab:QRX50_03140"/>
<evidence type="ECO:0000259" key="1">
    <source>
        <dbReference type="PROSITE" id="PS50943"/>
    </source>
</evidence>
<dbReference type="Pfam" id="PF19054">
    <property type="entry name" value="DUF5753"/>
    <property type="match status" value="1"/>
</dbReference>
<dbReference type="InterPro" id="IPR010982">
    <property type="entry name" value="Lambda_DNA-bd_dom_sf"/>
</dbReference>
<evidence type="ECO:0000313" key="3">
    <source>
        <dbReference type="Proteomes" id="UP001236014"/>
    </source>
</evidence>
<evidence type="ECO:0000313" key="2">
    <source>
        <dbReference type="EMBL" id="WIX79810.1"/>
    </source>
</evidence>
<dbReference type="PROSITE" id="PS50943">
    <property type="entry name" value="HTH_CROC1"/>
    <property type="match status" value="1"/>
</dbReference>
<gene>
    <name evidence="2" type="ORF">QRX50_03140</name>
</gene>
<dbReference type="SMART" id="SM00530">
    <property type="entry name" value="HTH_XRE"/>
    <property type="match status" value="1"/>
</dbReference>
<dbReference type="Proteomes" id="UP001236014">
    <property type="component" value="Chromosome"/>
</dbReference>
<sequence length="289" mass="32136">MTKNKGVSVRQRRVSGELRRLRLLRKMTCKQVAEGVDFSESKITRMETGDRGLYPDDVAAILGFLQAPSDLRQELMALVRGGEERNWHEVTGKLPSSWKDLIRFEDEATSIRNYESLVLPGLAQTPDYARALLRGGDAKLAEAELENLVAARVTRQLILGRHNAPRVQLMVDEMILQRPIGSEEIMHAQLRHLIQLGQRSNVTLQVVPIKAGAHPGLRGPFVLLEFAAEPTLAHVESRGTSSFLEKDDQVHSLKAAWSDIGRVALSHGDSARLIADMIGEPTPAEEYEP</sequence>
<dbReference type="Pfam" id="PF13560">
    <property type="entry name" value="HTH_31"/>
    <property type="match status" value="1"/>
</dbReference>
<dbReference type="RefSeq" id="WP_285970489.1">
    <property type="nucleotide sequence ID" value="NZ_CP127294.1"/>
</dbReference>
<proteinExistence type="predicted"/>